<dbReference type="SUPFAM" id="SSF57701">
    <property type="entry name" value="Zn2/Cys6 DNA-binding domain"/>
    <property type="match status" value="2"/>
</dbReference>
<keyword evidence="2" id="KW-0479">Metal-binding</keyword>
<dbReference type="PANTHER" id="PTHR47338:SF7">
    <property type="entry name" value="ZN(II)2CYS6 TRANSCRIPTION FACTOR (EUROFUNG)"/>
    <property type="match status" value="1"/>
</dbReference>
<sequence length="707" mass="78933">MRPDVHRSRTGCLTCRTRKVKCDEQRPVCQQCHRGTRTCAWPCHDAPRSPQHRPRRPNDTACIACREKKLKCVGALHDACTRCGQLGLVCRRPAVRPPDKAVMPPPLPQPLPPVQQVPVQLQTSPPMFDANVDVDIAVAAAVSTVTNAVPVPLNTLAPASGELPTGLERDNLIDLYFRSVHSAYSLMAMFAMPATPQNMARADAWADAAIQSTLPRVYEGFGAVQLMVLLLAQYYDLNRGRFTSAWLLGGNCTRMMQLMSLHTFDRTYSHKPEATAQLSPLLTPEALRRVAWSTFYADTITDGGRYGFHTVDGSFYRLQLPCDRDRFLEDAPGVVTEPLYPSTPSGDCATLDVAAYLIRTAAVRRRALHFAFRASHGEDSIDQLTAELAAIEADIAQVTDSLPPRLTFTQKNMDRHQDRLVMFLLLHIFRHNLSIAAGRAALLVYRRSTDASHADRVTAVRRSRIAHALPIAELVAEATKAGIAPDPQFGVHAYVALEIVLFEPRRLDDVDPWPETGPPDMNDVLPHLLTMIREVATRSDFVKQLHIEAVHRLLRCDCIHLLSKEDFDAFYSEYRLVGQETAEYDFRDFRWAKLERLKRGVRPADGNDLTMANDESLLEYNVDNCGNDNSNAAASVPPEGITNTATNTEMPVTPAPQLTQPWWGMVDQSQAVNDGLSVDLSWLMDESGYTEYQTGDPTIFWNQLHYI</sequence>
<reference evidence="7 8" key="1">
    <citation type="submission" date="2024-01" db="EMBL/GenBank/DDBJ databases">
        <authorList>
            <person name="Allen C."/>
            <person name="Tagirdzhanova G."/>
        </authorList>
    </citation>
    <scope>NUCLEOTIDE SEQUENCE [LARGE SCALE GENOMIC DNA]</scope>
</reference>
<evidence type="ECO:0000256" key="2">
    <source>
        <dbReference type="ARBA" id="ARBA00022723"/>
    </source>
</evidence>
<keyword evidence="5" id="KW-0539">Nucleus</keyword>
<keyword evidence="4" id="KW-0804">Transcription</keyword>
<gene>
    <name evidence="7" type="ORF">SBRCBS47491_001827</name>
</gene>
<dbReference type="EMBL" id="CAWUHC010000010">
    <property type="protein sequence ID" value="CAK7213518.1"/>
    <property type="molecule type" value="Genomic_DNA"/>
</dbReference>
<proteinExistence type="predicted"/>
<feature type="domain" description="Zn(2)-C6 fungal-type" evidence="6">
    <location>
        <begin position="61"/>
        <end position="92"/>
    </location>
</feature>
<dbReference type="InterPro" id="IPR036864">
    <property type="entry name" value="Zn2-C6_fun-type_DNA-bd_sf"/>
</dbReference>
<dbReference type="InterPro" id="IPR007219">
    <property type="entry name" value="XnlR_reg_dom"/>
</dbReference>
<keyword evidence="3" id="KW-0805">Transcription regulation</keyword>
<evidence type="ECO:0000313" key="7">
    <source>
        <dbReference type="EMBL" id="CAK7213518.1"/>
    </source>
</evidence>
<evidence type="ECO:0000256" key="4">
    <source>
        <dbReference type="ARBA" id="ARBA00023163"/>
    </source>
</evidence>
<dbReference type="PANTHER" id="PTHR47338">
    <property type="entry name" value="ZN(II)2CYS6 TRANSCRIPTION FACTOR (EUROFUNG)-RELATED"/>
    <property type="match status" value="1"/>
</dbReference>
<name>A0ABP0B1X9_9PEZI</name>
<keyword evidence="8" id="KW-1185">Reference proteome</keyword>
<dbReference type="InterPro" id="IPR050815">
    <property type="entry name" value="TF_fung"/>
</dbReference>
<dbReference type="CDD" id="cd12148">
    <property type="entry name" value="fungal_TF_MHR"/>
    <property type="match status" value="1"/>
</dbReference>
<feature type="domain" description="Zn(2)-C6 fungal-type" evidence="6">
    <location>
        <begin position="11"/>
        <end position="41"/>
    </location>
</feature>
<accession>A0ABP0B1X9</accession>
<organism evidence="7 8">
    <name type="scientific">Sporothrix bragantina</name>
    <dbReference type="NCBI Taxonomy" id="671064"/>
    <lineage>
        <taxon>Eukaryota</taxon>
        <taxon>Fungi</taxon>
        <taxon>Dikarya</taxon>
        <taxon>Ascomycota</taxon>
        <taxon>Pezizomycotina</taxon>
        <taxon>Sordariomycetes</taxon>
        <taxon>Sordariomycetidae</taxon>
        <taxon>Ophiostomatales</taxon>
        <taxon>Ophiostomataceae</taxon>
        <taxon>Sporothrix</taxon>
    </lineage>
</organism>
<dbReference type="PROSITE" id="PS00463">
    <property type="entry name" value="ZN2_CY6_FUNGAL_1"/>
    <property type="match status" value="2"/>
</dbReference>
<dbReference type="Pfam" id="PF00172">
    <property type="entry name" value="Zn_clus"/>
    <property type="match status" value="2"/>
</dbReference>
<evidence type="ECO:0000313" key="8">
    <source>
        <dbReference type="Proteomes" id="UP001642406"/>
    </source>
</evidence>
<evidence type="ECO:0000256" key="5">
    <source>
        <dbReference type="ARBA" id="ARBA00023242"/>
    </source>
</evidence>
<dbReference type="CDD" id="cd00067">
    <property type="entry name" value="GAL4"/>
    <property type="match status" value="2"/>
</dbReference>
<dbReference type="InterPro" id="IPR001138">
    <property type="entry name" value="Zn2Cys6_DnaBD"/>
</dbReference>
<protein>
    <recommendedName>
        <fullName evidence="6">Zn(2)-C6 fungal-type domain-containing protein</fullName>
    </recommendedName>
</protein>
<dbReference type="Pfam" id="PF04082">
    <property type="entry name" value="Fungal_trans"/>
    <property type="match status" value="1"/>
</dbReference>
<dbReference type="PROSITE" id="PS50048">
    <property type="entry name" value="ZN2_CY6_FUNGAL_2"/>
    <property type="match status" value="2"/>
</dbReference>
<dbReference type="Gene3D" id="4.10.240.10">
    <property type="entry name" value="Zn(2)-C6 fungal-type DNA-binding domain"/>
    <property type="match status" value="2"/>
</dbReference>
<comment type="caution">
    <text evidence="7">The sequence shown here is derived from an EMBL/GenBank/DDBJ whole genome shotgun (WGS) entry which is preliminary data.</text>
</comment>
<evidence type="ECO:0000256" key="3">
    <source>
        <dbReference type="ARBA" id="ARBA00023015"/>
    </source>
</evidence>
<comment type="subcellular location">
    <subcellularLocation>
        <location evidence="1">Nucleus</location>
    </subcellularLocation>
</comment>
<dbReference type="SMART" id="SM00066">
    <property type="entry name" value="GAL4"/>
    <property type="match status" value="2"/>
</dbReference>
<evidence type="ECO:0000259" key="6">
    <source>
        <dbReference type="PROSITE" id="PS50048"/>
    </source>
</evidence>
<dbReference type="Proteomes" id="UP001642406">
    <property type="component" value="Unassembled WGS sequence"/>
</dbReference>
<evidence type="ECO:0000256" key="1">
    <source>
        <dbReference type="ARBA" id="ARBA00004123"/>
    </source>
</evidence>